<accession>A0AAN9L0W8</accession>
<name>A0AAN9L0W8_PHACN</name>
<evidence type="ECO:0000313" key="1">
    <source>
        <dbReference type="EMBL" id="KAK7327239.1"/>
    </source>
</evidence>
<organism evidence="1 2">
    <name type="scientific">Phaseolus coccineus</name>
    <name type="common">Scarlet runner bean</name>
    <name type="synonym">Phaseolus multiflorus</name>
    <dbReference type="NCBI Taxonomy" id="3886"/>
    <lineage>
        <taxon>Eukaryota</taxon>
        <taxon>Viridiplantae</taxon>
        <taxon>Streptophyta</taxon>
        <taxon>Embryophyta</taxon>
        <taxon>Tracheophyta</taxon>
        <taxon>Spermatophyta</taxon>
        <taxon>Magnoliopsida</taxon>
        <taxon>eudicotyledons</taxon>
        <taxon>Gunneridae</taxon>
        <taxon>Pentapetalae</taxon>
        <taxon>rosids</taxon>
        <taxon>fabids</taxon>
        <taxon>Fabales</taxon>
        <taxon>Fabaceae</taxon>
        <taxon>Papilionoideae</taxon>
        <taxon>50 kb inversion clade</taxon>
        <taxon>NPAAA clade</taxon>
        <taxon>indigoferoid/millettioid clade</taxon>
        <taxon>Phaseoleae</taxon>
        <taxon>Phaseolus</taxon>
    </lineage>
</organism>
<dbReference type="AlphaFoldDB" id="A0AAN9L0W8"/>
<sequence length="155" mass="17531">MELDHMKEEETERRQNAVGVVTEGKQVFQFGKLGLERGKQRNCYLDLRFRPSSASSSHHSMNELMNINMNKKVVAIPHAAAARHMLDVTELQARVIIWLASQEMDGSSTGEGSVTSLSLQSQPLLMHAPQGFSIKTSLRNFLHKRKKRSQKSHPH</sequence>
<dbReference type="Proteomes" id="UP001374584">
    <property type="component" value="Unassembled WGS sequence"/>
</dbReference>
<protein>
    <submittedName>
        <fullName evidence="1">Uncharacterized protein</fullName>
    </submittedName>
</protein>
<evidence type="ECO:0000313" key="2">
    <source>
        <dbReference type="Proteomes" id="UP001374584"/>
    </source>
</evidence>
<reference evidence="1 2" key="1">
    <citation type="submission" date="2024-01" db="EMBL/GenBank/DDBJ databases">
        <title>The genomes of 5 underutilized Papilionoideae crops provide insights into root nodulation and disease resistanc.</title>
        <authorList>
            <person name="Jiang F."/>
        </authorList>
    </citation>
    <scope>NUCLEOTIDE SEQUENCE [LARGE SCALE GENOMIC DNA]</scope>
    <source>
        <strain evidence="1">JINMINGXINNONG_FW02</strain>
        <tissue evidence="1">Leaves</tissue>
    </source>
</reference>
<comment type="caution">
    <text evidence="1">The sequence shown here is derived from an EMBL/GenBank/DDBJ whole genome shotgun (WGS) entry which is preliminary data.</text>
</comment>
<proteinExistence type="predicted"/>
<dbReference type="EMBL" id="JAYMYR010000017">
    <property type="protein sequence ID" value="KAK7327239.1"/>
    <property type="molecule type" value="Genomic_DNA"/>
</dbReference>
<gene>
    <name evidence="1" type="ORF">VNO80_31604</name>
</gene>
<keyword evidence="2" id="KW-1185">Reference proteome</keyword>